<dbReference type="eggNOG" id="ENOG50301VY">
    <property type="taxonomic scope" value="Bacteria"/>
</dbReference>
<keyword evidence="2" id="KW-1133">Transmembrane helix</keyword>
<gene>
    <name evidence="4" type="ORF">TP2_05990</name>
</gene>
<feature type="chain" id="PRO_5001694656" evidence="3">
    <location>
        <begin position="23"/>
        <end position="182"/>
    </location>
</feature>
<feature type="region of interest" description="Disordered" evidence="1">
    <location>
        <begin position="75"/>
        <end position="108"/>
    </location>
</feature>
<organism evidence="4 5">
    <name type="scientific">Thioclava pacifica DSM 10166</name>
    <dbReference type="NCBI Taxonomy" id="1353537"/>
    <lineage>
        <taxon>Bacteria</taxon>
        <taxon>Pseudomonadati</taxon>
        <taxon>Pseudomonadota</taxon>
        <taxon>Alphaproteobacteria</taxon>
        <taxon>Rhodobacterales</taxon>
        <taxon>Paracoccaceae</taxon>
        <taxon>Thioclava</taxon>
    </lineage>
</organism>
<accession>A0A074JA39</accession>
<proteinExistence type="predicted"/>
<dbReference type="RefSeq" id="WP_038075802.1">
    <property type="nucleotide sequence ID" value="NZ_AUND01000012.1"/>
</dbReference>
<protein>
    <submittedName>
        <fullName evidence="4">Uncharacterized protein</fullName>
    </submittedName>
</protein>
<feature type="signal peptide" evidence="3">
    <location>
        <begin position="1"/>
        <end position="22"/>
    </location>
</feature>
<keyword evidence="2" id="KW-0812">Transmembrane</keyword>
<dbReference type="EMBL" id="AUND01000012">
    <property type="protein sequence ID" value="KEO54476.1"/>
    <property type="molecule type" value="Genomic_DNA"/>
</dbReference>
<evidence type="ECO:0000313" key="5">
    <source>
        <dbReference type="Proteomes" id="UP000027432"/>
    </source>
</evidence>
<evidence type="ECO:0000256" key="2">
    <source>
        <dbReference type="SAM" id="Phobius"/>
    </source>
</evidence>
<evidence type="ECO:0000256" key="1">
    <source>
        <dbReference type="SAM" id="MobiDB-lite"/>
    </source>
</evidence>
<dbReference type="OrthoDB" id="7876829at2"/>
<dbReference type="Proteomes" id="UP000027432">
    <property type="component" value="Unassembled WGS sequence"/>
</dbReference>
<dbReference type="STRING" id="1353537.TP2_05990"/>
<keyword evidence="2" id="KW-0472">Membrane</keyword>
<keyword evidence="5" id="KW-1185">Reference proteome</keyword>
<sequence>MSFKSKATALFTATTVALGTMAASTTPAAALGDKDRDTLAILLGIGAAALIIDSMNDDQKKRRTQPAPAYMPRETWKQRQARLERERIERERREAEARRARERERERDRYGRDRIHLPASCVQKVKTRNGWGEVVSADCLDRHTRSRLPRNCAFTIKTGRHDTETVYGRNCLEDQGIRLSRR</sequence>
<evidence type="ECO:0000256" key="3">
    <source>
        <dbReference type="SAM" id="SignalP"/>
    </source>
</evidence>
<evidence type="ECO:0000313" key="4">
    <source>
        <dbReference type="EMBL" id="KEO54476.1"/>
    </source>
</evidence>
<feature type="transmembrane region" description="Helical" evidence="2">
    <location>
        <begin position="38"/>
        <end position="55"/>
    </location>
</feature>
<name>A0A074JA39_9RHOB</name>
<reference evidence="4 5" key="1">
    <citation type="submission" date="2013-07" db="EMBL/GenBank/DDBJ databases">
        <title>Thioclava pacifica DSM 10166 Genome Sequencing.</title>
        <authorList>
            <person name="Lai Q."/>
            <person name="Shao Z."/>
        </authorList>
    </citation>
    <scope>NUCLEOTIDE SEQUENCE [LARGE SCALE GENOMIC DNA]</scope>
    <source>
        <strain evidence="4 5">DSM 10166</strain>
    </source>
</reference>
<keyword evidence="3" id="KW-0732">Signal</keyword>
<dbReference type="AlphaFoldDB" id="A0A074JA39"/>
<comment type="caution">
    <text evidence="4">The sequence shown here is derived from an EMBL/GenBank/DDBJ whole genome shotgun (WGS) entry which is preliminary data.</text>
</comment>